<dbReference type="RefSeq" id="WP_176526701.1">
    <property type="nucleotide sequence ID" value="NZ_OBQD01000005.1"/>
</dbReference>
<evidence type="ECO:0000313" key="3">
    <source>
        <dbReference type="Proteomes" id="UP000219167"/>
    </source>
</evidence>
<organism evidence="2 3">
    <name type="scientific">Rhizobium subbaraonis</name>
    <dbReference type="NCBI Taxonomy" id="908946"/>
    <lineage>
        <taxon>Bacteria</taxon>
        <taxon>Pseudomonadati</taxon>
        <taxon>Pseudomonadota</taxon>
        <taxon>Alphaproteobacteria</taxon>
        <taxon>Hyphomicrobiales</taxon>
        <taxon>Rhizobiaceae</taxon>
        <taxon>Rhizobium/Agrobacterium group</taxon>
        <taxon>Rhizobium</taxon>
    </lineage>
</organism>
<dbReference type="AlphaFoldDB" id="A0A285U9F2"/>
<dbReference type="EMBL" id="OBQD01000005">
    <property type="protein sequence ID" value="SOC38545.1"/>
    <property type="molecule type" value="Genomic_DNA"/>
</dbReference>
<dbReference type="PANTHER" id="PTHR42663">
    <property type="entry name" value="HYDROLASE C777.06C-RELATED-RELATED"/>
    <property type="match status" value="1"/>
</dbReference>
<dbReference type="PANTHER" id="PTHR42663:SF6">
    <property type="entry name" value="HYDROLASE C777.06C-RELATED"/>
    <property type="match status" value="1"/>
</dbReference>
<keyword evidence="3" id="KW-1185">Reference proteome</keyword>
<protein>
    <submittedName>
        <fullName evidence="2">Phosphoribosyl 1,2-cyclic phosphate phosphodiesterase</fullName>
    </submittedName>
</protein>
<sequence length="283" mass="30942">MIHTRRFTILGCGSSPGTPRITGDWGACDPGNPKNRRTRAALLVEQVGPEGRTTVVIDTGPDFREQMIAAKVGHIDAVLYTHPHADHIHGIDDIRGFVVNNQSRMPIWADVSTMARIREGFPYCIETPPGGFYPPIVSANLIDPPERPVVINGAGGPISFQPLLQVHGAIHSLGFRIGEVAYCTDVSAFPEETAARLGGLDLLVIDALQYRPHVSHFSLGQALEWIDRLKPRRAVLTHMHVPLDYDTVMRETPDHVEPGYDQLAIEFDVTEEVKALAAAAAAN</sequence>
<feature type="domain" description="Metallo-beta-lactamase" evidence="1">
    <location>
        <begin position="38"/>
        <end position="240"/>
    </location>
</feature>
<name>A0A285U9F2_9HYPH</name>
<gene>
    <name evidence="2" type="ORF">SAMN05892877_105161</name>
</gene>
<reference evidence="2 3" key="1">
    <citation type="submission" date="2017-08" db="EMBL/GenBank/DDBJ databases">
        <authorList>
            <person name="de Groot N.N."/>
        </authorList>
    </citation>
    <scope>NUCLEOTIDE SEQUENCE [LARGE SCALE GENOMIC DNA]</scope>
    <source>
        <strain evidence="2 3">JC85</strain>
    </source>
</reference>
<dbReference type="SUPFAM" id="SSF56281">
    <property type="entry name" value="Metallo-hydrolase/oxidoreductase"/>
    <property type="match status" value="1"/>
</dbReference>
<dbReference type="SMART" id="SM00849">
    <property type="entry name" value="Lactamase_B"/>
    <property type="match status" value="1"/>
</dbReference>
<dbReference type="Gene3D" id="3.60.15.10">
    <property type="entry name" value="Ribonuclease Z/Hydroxyacylglutathione hydrolase-like"/>
    <property type="match status" value="1"/>
</dbReference>
<dbReference type="CDD" id="cd16279">
    <property type="entry name" value="metallo-hydrolase-like_MBL-fold"/>
    <property type="match status" value="1"/>
</dbReference>
<dbReference type="InterPro" id="IPR036866">
    <property type="entry name" value="RibonucZ/Hydroxyglut_hydro"/>
</dbReference>
<evidence type="ECO:0000313" key="2">
    <source>
        <dbReference type="EMBL" id="SOC38545.1"/>
    </source>
</evidence>
<evidence type="ECO:0000259" key="1">
    <source>
        <dbReference type="SMART" id="SM00849"/>
    </source>
</evidence>
<dbReference type="Pfam" id="PF12706">
    <property type="entry name" value="Lactamase_B_2"/>
    <property type="match status" value="1"/>
</dbReference>
<dbReference type="Proteomes" id="UP000219167">
    <property type="component" value="Unassembled WGS sequence"/>
</dbReference>
<proteinExistence type="predicted"/>
<dbReference type="InterPro" id="IPR001279">
    <property type="entry name" value="Metallo-B-lactamas"/>
</dbReference>
<accession>A0A285U9F2</accession>